<protein>
    <submittedName>
        <fullName evidence="2">Uncharacterized protein</fullName>
    </submittedName>
</protein>
<evidence type="ECO:0000313" key="2">
    <source>
        <dbReference type="EMBL" id="MET4717592.1"/>
    </source>
</evidence>
<keyword evidence="1" id="KW-0472">Membrane</keyword>
<accession>A0ABV2RLB0</accession>
<evidence type="ECO:0000256" key="1">
    <source>
        <dbReference type="SAM" id="Phobius"/>
    </source>
</evidence>
<keyword evidence="1" id="KW-0812">Transmembrane</keyword>
<feature type="transmembrane region" description="Helical" evidence="1">
    <location>
        <begin position="6"/>
        <end position="29"/>
    </location>
</feature>
<sequence length="44" mass="4765">MDPNFTLTFLSCGGIFLLAFVAIGAFWFAERLRGTNAPRIGKSG</sequence>
<keyword evidence="1" id="KW-1133">Transmembrane helix</keyword>
<organism evidence="2 3">
    <name type="scientific">Bradyrhizobium japonicum</name>
    <dbReference type="NCBI Taxonomy" id="375"/>
    <lineage>
        <taxon>Bacteria</taxon>
        <taxon>Pseudomonadati</taxon>
        <taxon>Pseudomonadota</taxon>
        <taxon>Alphaproteobacteria</taxon>
        <taxon>Hyphomicrobiales</taxon>
        <taxon>Nitrobacteraceae</taxon>
        <taxon>Bradyrhizobium</taxon>
    </lineage>
</organism>
<keyword evidence="3" id="KW-1185">Reference proteome</keyword>
<name>A0ABV2RLB0_BRAJP</name>
<gene>
    <name evidence="2" type="ORF">ABIF63_001698</name>
</gene>
<comment type="caution">
    <text evidence="2">The sequence shown here is derived from an EMBL/GenBank/DDBJ whole genome shotgun (WGS) entry which is preliminary data.</text>
</comment>
<evidence type="ECO:0000313" key="3">
    <source>
        <dbReference type="Proteomes" id="UP001549291"/>
    </source>
</evidence>
<dbReference type="EMBL" id="JBEPTQ010000002">
    <property type="protein sequence ID" value="MET4717592.1"/>
    <property type="molecule type" value="Genomic_DNA"/>
</dbReference>
<reference evidence="2 3" key="1">
    <citation type="submission" date="2024-06" db="EMBL/GenBank/DDBJ databases">
        <title>Genomic Encyclopedia of Type Strains, Phase V (KMG-V): Genome sequencing to study the core and pangenomes of soil and plant-associated prokaryotes.</title>
        <authorList>
            <person name="Whitman W."/>
        </authorList>
    </citation>
    <scope>NUCLEOTIDE SEQUENCE [LARGE SCALE GENOMIC DNA]</scope>
    <source>
        <strain evidence="2 3">USDA 160</strain>
    </source>
</reference>
<dbReference type="Proteomes" id="UP001549291">
    <property type="component" value="Unassembled WGS sequence"/>
</dbReference>
<proteinExistence type="predicted"/>